<dbReference type="Proteomes" id="UP001216139">
    <property type="component" value="Chromosome"/>
</dbReference>
<reference evidence="4 5" key="1">
    <citation type="submission" date="2023-02" db="EMBL/GenBank/DDBJ databases">
        <title>Genome sequence of Mucilaginibacter jinjuensis strain KACC 16571.</title>
        <authorList>
            <person name="Kim S."/>
            <person name="Heo J."/>
            <person name="Kwon S.-W."/>
        </authorList>
    </citation>
    <scope>NUCLEOTIDE SEQUENCE [LARGE SCALE GENOMIC DNA]</scope>
    <source>
        <strain evidence="4 5">KACC 16571</strain>
    </source>
</reference>
<dbReference type="RefSeq" id="WP_273628348.1">
    <property type="nucleotide sequence ID" value="NZ_CP117167.1"/>
</dbReference>
<comment type="subcellular location">
    <subcellularLocation>
        <location evidence="1">Secreted</location>
    </subcellularLocation>
</comment>
<dbReference type="PANTHER" id="PTHR10009">
    <property type="entry name" value="PROTEIN YELLOW-RELATED"/>
    <property type="match status" value="1"/>
</dbReference>
<protein>
    <submittedName>
        <fullName evidence="4">L-dopachrome tautomerase-related protein</fullName>
    </submittedName>
</protein>
<accession>A0ABY7T3E1</accession>
<gene>
    <name evidence="4" type="ORF">PQO05_15865</name>
</gene>
<sequence>MIKRLLITACIMAAITLTHAQQHSADLIEVISFGKNQPIGVTVAPSSNRLFVSFPHREPYVYGLTEIVNGERVPFPNAEWNKFVTDKPENHFVNVQDLYADDQNYLWVLDSAPAGASSVFGNDKGAPAQGQFKLIQIDLDANKVKHIYTFDDLPKDKSALNDMCIDNSKQLAYLSDPGLHAIVVLDLKSGKSRVVLQNDKSTSVVPGFKLHLDGKDVVDDNGKPFTSNVNGIALTKDNKYFYFRAINQTKLYRILTTDLANPSLTDADLSSKVEMVAETGVCHGMIADVKGNIYLSDSPDHAIQYVTPDGKVHFLVKDERLIWPDSFGIGNDGYLYFSCSQVNRLPKYNGGQDKVEYPFRVYKVKLP</sequence>
<dbReference type="PANTHER" id="PTHR10009:SF18">
    <property type="entry name" value="PROTEIN YELLOW-LIKE PROTEIN"/>
    <property type="match status" value="1"/>
</dbReference>
<feature type="chain" id="PRO_5045465899" evidence="3">
    <location>
        <begin position="21"/>
        <end position="367"/>
    </location>
</feature>
<evidence type="ECO:0000256" key="1">
    <source>
        <dbReference type="ARBA" id="ARBA00004613"/>
    </source>
</evidence>
<proteinExistence type="predicted"/>
<organism evidence="4 5">
    <name type="scientific">Mucilaginibacter jinjuensis</name>
    <dbReference type="NCBI Taxonomy" id="1176721"/>
    <lineage>
        <taxon>Bacteria</taxon>
        <taxon>Pseudomonadati</taxon>
        <taxon>Bacteroidota</taxon>
        <taxon>Sphingobacteriia</taxon>
        <taxon>Sphingobacteriales</taxon>
        <taxon>Sphingobacteriaceae</taxon>
        <taxon>Mucilaginibacter</taxon>
    </lineage>
</organism>
<dbReference type="Pfam" id="PF03022">
    <property type="entry name" value="MRJP"/>
    <property type="match status" value="1"/>
</dbReference>
<dbReference type="SUPFAM" id="SSF63829">
    <property type="entry name" value="Calcium-dependent phosphotriesterase"/>
    <property type="match status" value="1"/>
</dbReference>
<dbReference type="EMBL" id="CP117167">
    <property type="protein sequence ID" value="WCT10212.1"/>
    <property type="molecule type" value="Genomic_DNA"/>
</dbReference>
<feature type="signal peptide" evidence="3">
    <location>
        <begin position="1"/>
        <end position="20"/>
    </location>
</feature>
<evidence type="ECO:0000313" key="4">
    <source>
        <dbReference type="EMBL" id="WCT10212.1"/>
    </source>
</evidence>
<evidence type="ECO:0000256" key="2">
    <source>
        <dbReference type="ARBA" id="ARBA00022525"/>
    </source>
</evidence>
<dbReference type="InterPro" id="IPR017996">
    <property type="entry name" value="MRJP/yellow-related"/>
</dbReference>
<evidence type="ECO:0000256" key="3">
    <source>
        <dbReference type="SAM" id="SignalP"/>
    </source>
</evidence>
<dbReference type="Gene3D" id="2.120.10.30">
    <property type="entry name" value="TolB, C-terminal domain"/>
    <property type="match status" value="1"/>
</dbReference>
<evidence type="ECO:0000313" key="5">
    <source>
        <dbReference type="Proteomes" id="UP001216139"/>
    </source>
</evidence>
<name>A0ABY7T3E1_9SPHI</name>
<keyword evidence="5" id="KW-1185">Reference proteome</keyword>
<dbReference type="InterPro" id="IPR011042">
    <property type="entry name" value="6-blade_b-propeller_TolB-like"/>
</dbReference>
<keyword evidence="2" id="KW-0964">Secreted</keyword>
<keyword evidence="3" id="KW-0732">Signal</keyword>